<evidence type="ECO:0000256" key="1">
    <source>
        <dbReference type="SAM" id="Coils"/>
    </source>
</evidence>
<reference evidence="3" key="1">
    <citation type="journal article" date="2020" name="Stud. Mycol.">
        <title>101 Dothideomycetes genomes: a test case for predicting lifestyles and emergence of pathogens.</title>
        <authorList>
            <person name="Haridas S."/>
            <person name="Albert R."/>
            <person name="Binder M."/>
            <person name="Bloem J."/>
            <person name="Labutti K."/>
            <person name="Salamov A."/>
            <person name="Andreopoulos B."/>
            <person name="Baker S."/>
            <person name="Barry K."/>
            <person name="Bills G."/>
            <person name="Bluhm B."/>
            <person name="Cannon C."/>
            <person name="Castanera R."/>
            <person name="Culley D."/>
            <person name="Daum C."/>
            <person name="Ezra D."/>
            <person name="Gonzalez J."/>
            <person name="Henrissat B."/>
            <person name="Kuo A."/>
            <person name="Liang C."/>
            <person name="Lipzen A."/>
            <person name="Lutzoni F."/>
            <person name="Magnuson J."/>
            <person name="Mondo S."/>
            <person name="Nolan M."/>
            <person name="Ohm R."/>
            <person name="Pangilinan J."/>
            <person name="Park H.-J."/>
            <person name="Ramirez L."/>
            <person name="Alfaro M."/>
            <person name="Sun H."/>
            <person name="Tritt A."/>
            <person name="Yoshinaga Y."/>
            <person name="Zwiers L.-H."/>
            <person name="Turgeon B."/>
            <person name="Goodwin S."/>
            <person name="Spatafora J."/>
            <person name="Crous P."/>
            <person name="Grigoriev I."/>
        </authorList>
    </citation>
    <scope>NUCLEOTIDE SEQUENCE</scope>
    <source>
        <strain evidence="3">CBS 260.36</strain>
    </source>
</reference>
<accession>A0A9P4IY91</accession>
<dbReference type="GO" id="GO:0006813">
    <property type="term" value="P:potassium ion transport"/>
    <property type="evidence" value="ECO:0007669"/>
    <property type="project" value="TreeGrafter"/>
</dbReference>
<gene>
    <name evidence="3" type="ORF">K461DRAFT_279335</name>
</gene>
<organism evidence="3 4">
    <name type="scientific">Myriangium duriaei CBS 260.36</name>
    <dbReference type="NCBI Taxonomy" id="1168546"/>
    <lineage>
        <taxon>Eukaryota</taxon>
        <taxon>Fungi</taxon>
        <taxon>Dikarya</taxon>
        <taxon>Ascomycota</taxon>
        <taxon>Pezizomycotina</taxon>
        <taxon>Dothideomycetes</taxon>
        <taxon>Dothideomycetidae</taxon>
        <taxon>Myriangiales</taxon>
        <taxon>Myriangiaceae</taxon>
        <taxon>Myriangium</taxon>
    </lineage>
</organism>
<dbReference type="OrthoDB" id="5562676at2759"/>
<evidence type="ECO:0008006" key="5">
    <source>
        <dbReference type="Google" id="ProtNLM"/>
    </source>
</evidence>
<keyword evidence="2" id="KW-1133">Transmembrane helix</keyword>
<name>A0A9P4IY91_9PEZI</name>
<proteinExistence type="predicted"/>
<evidence type="ECO:0000313" key="3">
    <source>
        <dbReference type="EMBL" id="KAF2151816.1"/>
    </source>
</evidence>
<keyword evidence="2" id="KW-0472">Membrane</keyword>
<dbReference type="PANTHER" id="PTHR28062:SF1">
    <property type="entry name" value="TRANSMEMBRANE PROTEIN"/>
    <property type="match status" value="1"/>
</dbReference>
<dbReference type="Proteomes" id="UP000799439">
    <property type="component" value="Unassembled WGS sequence"/>
</dbReference>
<dbReference type="PANTHER" id="PTHR28062">
    <property type="entry name" value="K+-H+ EXCHANGE-LIKE PROTEIN"/>
    <property type="match status" value="1"/>
</dbReference>
<dbReference type="GO" id="GO:1902600">
    <property type="term" value="P:proton transmembrane transport"/>
    <property type="evidence" value="ECO:0007669"/>
    <property type="project" value="TreeGrafter"/>
</dbReference>
<comment type="caution">
    <text evidence="3">The sequence shown here is derived from an EMBL/GenBank/DDBJ whole genome shotgun (WGS) entry which is preliminary data.</text>
</comment>
<keyword evidence="4" id="KW-1185">Reference proteome</keyword>
<dbReference type="InterPro" id="IPR018786">
    <property type="entry name" value="Mit_KHE1"/>
</dbReference>
<keyword evidence="1" id="KW-0175">Coiled coil</keyword>
<dbReference type="AlphaFoldDB" id="A0A9P4IY91"/>
<dbReference type="GO" id="GO:0005743">
    <property type="term" value="C:mitochondrial inner membrane"/>
    <property type="evidence" value="ECO:0007669"/>
    <property type="project" value="TreeGrafter"/>
</dbReference>
<keyword evidence="2" id="KW-0812">Transmembrane</keyword>
<dbReference type="Pfam" id="PF10173">
    <property type="entry name" value="Mit_KHE1"/>
    <property type="match status" value="1"/>
</dbReference>
<feature type="coiled-coil region" evidence="1">
    <location>
        <begin position="242"/>
        <end position="269"/>
    </location>
</feature>
<feature type="transmembrane region" description="Helical" evidence="2">
    <location>
        <begin position="124"/>
        <end position="143"/>
    </location>
</feature>
<sequence length="273" mass="30421">MRIFLLPVSTRRTLLYCSKSSTTIAGKPSIQDRIVTKANTTWTEWESATSGWKKTLTTYGNKAFSRIPFEEWGLKTLPALHADTQSRAAKTEVLFPPSFLPAGEVRPTLRRLALDRQALHRKRMWASIGGLPLALPFGLIPILPNVPFFYLAFRAWSHYKALYGARYLAFLLEKDLLVERGSRDLDGLYARGLLGGVEKGEIAAEEVKSIAAEVGAGKEEPMLLSEKSGRAVAENFRLPAMQVEIERAVEQVNRDLEKARTEKEASAGKSKES</sequence>
<dbReference type="EMBL" id="ML996087">
    <property type="protein sequence ID" value="KAF2151816.1"/>
    <property type="molecule type" value="Genomic_DNA"/>
</dbReference>
<evidence type="ECO:0000313" key="4">
    <source>
        <dbReference type="Proteomes" id="UP000799439"/>
    </source>
</evidence>
<evidence type="ECO:0000256" key="2">
    <source>
        <dbReference type="SAM" id="Phobius"/>
    </source>
</evidence>
<protein>
    <recommendedName>
        <fullName evidence="5">Mitochondrial K+-H+ exchange-related-domain-containing protein</fullName>
    </recommendedName>
</protein>